<dbReference type="GeneID" id="66078383"/>
<dbReference type="InterPro" id="IPR001128">
    <property type="entry name" value="Cyt_P450"/>
</dbReference>
<evidence type="ECO:0000256" key="3">
    <source>
        <dbReference type="ARBA" id="ARBA00022617"/>
    </source>
</evidence>
<dbReference type="Gene3D" id="1.10.630.10">
    <property type="entry name" value="Cytochrome P450"/>
    <property type="match status" value="1"/>
</dbReference>
<evidence type="ECO:0000313" key="9">
    <source>
        <dbReference type="Proteomes" id="UP001049176"/>
    </source>
</evidence>
<feature type="binding site" description="axial binding residue" evidence="6">
    <location>
        <position position="439"/>
    </location>
    <ligand>
        <name>heme</name>
        <dbReference type="ChEBI" id="CHEBI:30413"/>
    </ligand>
    <ligandPart>
        <name>Fe</name>
        <dbReference type="ChEBI" id="CHEBI:18248"/>
    </ligandPart>
</feature>
<dbReference type="GO" id="GO:0020037">
    <property type="term" value="F:heme binding"/>
    <property type="evidence" value="ECO:0007669"/>
    <property type="project" value="InterPro"/>
</dbReference>
<dbReference type="PANTHER" id="PTHR24304:SF2">
    <property type="entry name" value="24-HYDROXYCHOLESTEROL 7-ALPHA-HYDROXYLASE"/>
    <property type="match status" value="1"/>
</dbReference>
<evidence type="ECO:0008006" key="10">
    <source>
        <dbReference type="Google" id="ProtNLM"/>
    </source>
</evidence>
<dbReference type="InterPro" id="IPR017972">
    <property type="entry name" value="Cyt_P450_CS"/>
</dbReference>
<dbReference type="RefSeq" id="XP_043009478.1">
    <property type="nucleotide sequence ID" value="XM_043154188.1"/>
</dbReference>
<evidence type="ECO:0000256" key="4">
    <source>
        <dbReference type="ARBA" id="ARBA00022723"/>
    </source>
</evidence>
<dbReference type="CDD" id="cd00302">
    <property type="entry name" value="cytochrome_P450"/>
    <property type="match status" value="1"/>
</dbReference>
<dbReference type="Proteomes" id="UP001049176">
    <property type="component" value="Chromosome 5"/>
</dbReference>
<evidence type="ECO:0000256" key="6">
    <source>
        <dbReference type="PIRSR" id="PIRSR602403-1"/>
    </source>
</evidence>
<keyword evidence="9" id="KW-1185">Reference proteome</keyword>
<evidence type="ECO:0000256" key="7">
    <source>
        <dbReference type="RuleBase" id="RU000461"/>
    </source>
</evidence>
<name>A0A9P7S0Q8_9AGAR</name>
<dbReference type="AlphaFoldDB" id="A0A9P7S0Q8"/>
<protein>
    <recommendedName>
        <fullName evidence="10">Cytochrome P450</fullName>
    </recommendedName>
</protein>
<comment type="similarity">
    <text evidence="2 7">Belongs to the cytochrome P450 family.</text>
</comment>
<evidence type="ECO:0000256" key="1">
    <source>
        <dbReference type="ARBA" id="ARBA00001971"/>
    </source>
</evidence>
<dbReference type="GO" id="GO:0016705">
    <property type="term" value="F:oxidoreductase activity, acting on paired donors, with incorporation or reduction of molecular oxygen"/>
    <property type="evidence" value="ECO:0007669"/>
    <property type="project" value="InterPro"/>
</dbReference>
<keyword evidence="7" id="KW-0560">Oxidoreductase</keyword>
<comment type="cofactor">
    <cofactor evidence="1 6">
        <name>heme</name>
        <dbReference type="ChEBI" id="CHEBI:30413"/>
    </cofactor>
</comment>
<dbReference type="EMBL" id="CM032185">
    <property type="protein sequence ID" value="KAG7093008.1"/>
    <property type="molecule type" value="Genomic_DNA"/>
</dbReference>
<evidence type="ECO:0000256" key="2">
    <source>
        <dbReference type="ARBA" id="ARBA00010617"/>
    </source>
</evidence>
<dbReference type="GO" id="GO:0004497">
    <property type="term" value="F:monooxygenase activity"/>
    <property type="evidence" value="ECO:0007669"/>
    <property type="project" value="UniProtKB-KW"/>
</dbReference>
<dbReference type="Pfam" id="PF00067">
    <property type="entry name" value="p450"/>
    <property type="match status" value="1"/>
</dbReference>
<evidence type="ECO:0000313" key="8">
    <source>
        <dbReference type="EMBL" id="KAG7093008.1"/>
    </source>
</evidence>
<reference evidence="8" key="1">
    <citation type="journal article" date="2021" name="Genome Biol. Evol.">
        <title>The assembled and annotated genome of the fairy-ring fungus Marasmius oreades.</title>
        <authorList>
            <person name="Hiltunen M."/>
            <person name="Ament-Velasquez S.L."/>
            <person name="Johannesson H."/>
        </authorList>
    </citation>
    <scope>NUCLEOTIDE SEQUENCE</scope>
    <source>
        <strain evidence="8">03SP1</strain>
    </source>
</reference>
<dbReference type="PANTHER" id="PTHR24304">
    <property type="entry name" value="CYTOCHROME P450 FAMILY 7"/>
    <property type="match status" value="1"/>
</dbReference>
<keyword evidence="7" id="KW-0503">Monooxygenase</keyword>
<dbReference type="KEGG" id="more:E1B28_009307"/>
<keyword evidence="5 6" id="KW-0408">Iron</keyword>
<dbReference type="PROSITE" id="PS00086">
    <property type="entry name" value="CYTOCHROME_P450"/>
    <property type="match status" value="1"/>
</dbReference>
<dbReference type="GO" id="GO:0005506">
    <property type="term" value="F:iron ion binding"/>
    <property type="evidence" value="ECO:0007669"/>
    <property type="project" value="InterPro"/>
</dbReference>
<dbReference type="OrthoDB" id="1055148at2759"/>
<keyword evidence="4 6" id="KW-0479">Metal-binding</keyword>
<sequence>MFTAKTLFASITLAVLSSTVLYGLQKLLSRLQIHILKTECTQSTVEETPLARSFWYIGTLDFFLNPFMFLASSITQAKGRMFSFRVLSDTVIMLRGIPGRDAFFSKGLDFMSGYRLLNPQLVDIMPIEEVKCGENGANFMATLIRTEVLEEIYLDMLSDVSRRIDGWGDEGTIDPFLNVYEIVFALSVRLSTCHEFIEDPAKVNKLMSIFERLEAGSTPTGLILPWLPTPARVGRTIAGAQLYTMISKVVRNRQQHDIRREDPLQALIDKKFPMADITRFTATTLFAAVTNTGNALCWVLIYLEVHKEWKSRVVSEIQSFVQDAGAEFTDSMEEAIGNVSLQVMDEKTPTLDLVINETIRLLFDGTFMRRNIGNDIFVGAHRIEHGAYLMFPTADLHFNEDLFPNSREFDPLRFTPEEVDKRNVKGINFLGWGAGRHICVGKRAAMLMMKLILIMLVSKLETRLVSERGESITAIPEAKLDRLFKVCQTKDKIYLDFYKRGMRF</sequence>
<keyword evidence="3 6" id="KW-0349">Heme</keyword>
<comment type="caution">
    <text evidence="8">The sequence shown here is derived from an EMBL/GenBank/DDBJ whole genome shotgun (WGS) entry which is preliminary data.</text>
</comment>
<dbReference type="PRINTS" id="PR00465">
    <property type="entry name" value="EP450IV"/>
</dbReference>
<proteinExistence type="inferred from homology"/>
<accession>A0A9P7S0Q8</accession>
<dbReference type="InterPro" id="IPR050529">
    <property type="entry name" value="CYP450_sterol_14alpha_dmase"/>
</dbReference>
<dbReference type="InterPro" id="IPR002403">
    <property type="entry name" value="Cyt_P450_E_grp-IV"/>
</dbReference>
<dbReference type="SUPFAM" id="SSF48264">
    <property type="entry name" value="Cytochrome P450"/>
    <property type="match status" value="1"/>
</dbReference>
<dbReference type="InterPro" id="IPR036396">
    <property type="entry name" value="Cyt_P450_sf"/>
</dbReference>
<organism evidence="8 9">
    <name type="scientific">Marasmius oreades</name>
    <name type="common">fairy-ring Marasmius</name>
    <dbReference type="NCBI Taxonomy" id="181124"/>
    <lineage>
        <taxon>Eukaryota</taxon>
        <taxon>Fungi</taxon>
        <taxon>Dikarya</taxon>
        <taxon>Basidiomycota</taxon>
        <taxon>Agaricomycotina</taxon>
        <taxon>Agaricomycetes</taxon>
        <taxon>Agaricomycetidae</taxon>
        <taxon>Agaricales</taxon>
        <taxon>Marasmiineae</taxon>
        <taxon>Marasmiaceae</taxon>
        <taxon>Marasmius</taxon>
    </lineage>
</organism>
<gene>
    <name evidence="8" type="ORF">E1B28_009307</name>
</gene>
<evidence type="ECO:0000256" key="5">
    <source>
        <dbReference type="ARBA" id="ARBA00023004"/>
    </source>
</evidence>